<name>A0A2W5WM52_9CAUL</name>
<evidence type="ECO:0000313" key="1">
    <source>
        <dbReference type="EMBL" id="PZR35038.1"/>
    </source>
</evidence>
<evidence type="ECO:0008006" key="3">
    <source>
        <dbReference type="Google" id="ProtNLM"/>
    </source>
</evidence>
<gene>
    <name evidence="1" type="ORF">DI526_08155</name>
</gene>
<sequence>MTTIDAAPIRTLNDRFRKDMDVSLGRWVITRGVNDKGALFVQRACRAVREFDQFNNGNDPHREHDFGRVTVDGETVLWKIDYYDPAFEFGSEDPSDPSKCRRVLTVMLAEEF</sequence>
<organism evidence="1 2">
    <name type="scientific">Caulobacter segnis</name>
    <dbReference type="NCBI Taxonomy" id="88688"/>
    <lineage>
        <taxon>Bacteria</taxon>
        <taxon>Pseudomonadati</taxon>
        <taxon>Pseudomonadota</taxon>
        <taxon>Alphaproteobacteria</taxon>
        <taxon>Caulobacterales</taxon>
        <taxon>Caulobacteraceae</taxon>
        <taxon>Caulobacter</taxon>
    </lineage>
</organism>
<dbReference type="InterPro" id="IPR022243">
    <property type="entry name" value="DUF3768"/>
</dbReference>
<proteinExistence type="predicted"/>
<evidence type="ECO:0000313" key="2">
    <source>
        <dbReference type="Proteomes" id="UP000249393"/>
    </source>
</evidence>
<dbReference type="Proteomes" id="UP000249393">
    <property type="component" value="Unassembled WGS sequence"/>
</dbReference>
<reference evidence="1 2" key="1">
    <citation type="submission" date="2017-08" db="EMBL/GenBank/DDBJ databases">
        <title>Infants hospitalized years apart are colonized by the same room-sourced microbial strains.</title>
        <authorList>
            <person name="Brooks B."/>
            <person name="Olm M.R."/>
            <person name="Firek B.A."/>
            <person name="Baker R."/>
            <person name="Thomas B.C."/>
            <person name="Morowitz M.J."/>
            <person name="Banfield J.F."/>
        </authorList>
    </citation>
    <scope>NUCLEOTIDE SEQUENCE [LARGE SCALE GENOMIC DNA]</scope>
    <source>
        <strain evidence="1">S2_003_000_R2_4</strain>
    </source>
</reference>
<comment type="caution">
    <text evidence="1">The sequence shown here is derived from an EMBL/GenBank/DDBJ whole genome shotgun (WGS) entry which is preliminary data.</text>
</comment>
<dbReference type="AlphaFoldDB" id="A0A2W5WM52"/>
<dbReference type="RefSeq" id="WP_304276424.1">
    <property type="nucleotide sequence ID" value="NZ_QFQZ01000019.1"/>
</dbReference>
<dbReference type="EMBL" id="QFQZ01000019">
    <property type="protein sequence ID" value="PZR35038.1"/>
    <property type="molecule type" value="Genomic_DNA"/>
</dbReference>
<protein>
    <recommendedName>
        <fullName evidence="3">DUF3768 domain-containing protein</fullName>
    </recommendedName>
</protein>
<dbReference type="Pfam" id="PF12599">
    <property type="entry name" value="DUF3768"/>
    <property type="match status" value="1"/>
</dbReference>
<accession>A0A2W5WM52</accession>